<accession>A0A329YBR8</accession>
<feature type="signal peptide" evidence="1">
    <location>
        <begin position="1"/>
        <end position="17"/>
    </location>
</feature>
<reference evidence="2 3" key="1">
    <citation type="submission" date="2018-06" db="EMBL/GenBank/DDBJ databases">
        <title>Whole Genome Sequence of an efficient microsymbiont, Rhizobium tropici.</title>
        <authorList>
            <person name="Srinivasan R."/>
            <person name="Singh H.V."/>
            <person name="Srivastava R."/>
            <person name="Kumari B."/>
            <person name="Radhakrishna A."/>
        </authorList>
    </citation>
    <scope>NUCLEOTIDE SEQUENCE [LARGE SCALE GENOMIC DNA]</scope>
    <source>
        <strain evidence="2 3">IGFRI Rhizo-19</strain>
    </source>
</reference>
<evidence type="ECO:0000313" key="3">
    <source>
        <dbReference type="Proteomes" id="UP000251205"/>
    </source>
</evidence>
<organism evidence="2 3">
    <name type="scientific">Rhizobium tropici</name>
    <dbReference type="NCBI Taxonomy" id="398"/>
    <lineage>
        <taxon>Bacteria</taxon>
        <taxon>Pseudomonadati</taxon>
        <taxon>Pseudomonadota</taxon>
        <taxon>Alphaproteobacteria</taxon>
        <taxon>Hyphomicrobiales</taxon>
        <taxon>Rhizobiaceae</taxon>
        <taxon>Rhizobium/Agrobacterium group</taxon>
        <taxon>Rhizobium</taxon>
    </lineage>
</organism>
<proteinExistence type="predicted"/>
<dbReference type="EMBL" id="QMKK01000035">
    <property type="protein sequence ID" value="RAX40937.1"/>
    <property type="molecule type" value="Genomic_DNA"/>
</dbReference>
<sequence length="91" mass="9599">MLLILGLSAFIATSVSAGRLTGHSTLAQWENSRRGDQVALARDILARTAGRDVGKAADLMICIEKVARDPAHANIPLHKIASPCLVLIGAE</sequence>
<evidence type="ECO:0000256" key="1">
    <source>
        <dbReference type="SAM" id="SignalP"/>
    </source>
</evidence>
<gene>
    <name evidence="2" type="ORF">DQ393_14090</name>
</gene>
<keyword evidence="1" id="KW-0732">Signal</keyword>
<evidence type="ECO:0000313" key="2">
    <source>
        <dbReference type="EMBL" id="RAX40937.1"/>
    </source>
</evidence>
<dbReference type="AlphaFoldDB" id="A0A329YBR8"/>
<feature type="chain" id="PRO_5016352784" evidence="1">
    <location>
        <begin position="18"/>
        <end position="91"/>
    </location>
</feature>
<protein>
    <submittedName>
        <fullName evidence="2">Uncharacterized protein</fullName>
    </submittedName>
</protein>
<dbReference type="Proteomes" id="UP000251205">
    <property type="component" value="Unassembled WGS sequence"/>
</dbReference>
<name>A0A329YBR8_RHITR</name>
<comment type="caution">
    <text evidence="2">The sequence shown here is derived from an EMBL/GenBank/DDBJ whole genome shotgun (WGS) entry which is preliminary data.</text>
</comment>